<feature type="region of interest" description="Disordered" evidence="1">
    <location>
        <begin position="1"/>
        <end position="42"/>
    </location>
</feature>
<gene>
    <name evidence="2" type="ORF">J1605_023219</name>
</gene>
<proteinExistence type="predicted"/>
<dbReference type="Proteomes" id="UP001159641">
    <property type="component" value="Unassembled WGS sequence"/>
</dbReference>
<reference evidence="2 3" key="1">
    <citation type="submission" date="2022-11" db="EMBL/GenBank/DDBJ databases">
        <title>Whole genome sequence of Eschrichtius robustus ER-17-0199.</title>
        <authorList>
            <person name="Bruniche-Olsen A."/>
            <person name="Black A.N."/>
            <person name="Fields C.J."/>
            <person name="Walden K."/>
            <person name="Dewoody J.A."/>
        </authorList>
    </citation>
    <scope>NUCLEOTIDE SEQUENCE [LARGE SCALE GENOMIC DNA]</scope>
    <source>
        <strain evidence="2">ER-17-0199</strain>
        <tissue evidence="2">Blubber</tissue>
    </source>
</reference>
<feature type="region of interest" description="Disordered" evidence="1">
    <location>
        <begin position="165"/>
        <end position="200"/>
    </location>
</feature>
<evidence type="ECO:0000313" key="3">
    <source>
        <dbReference type="Proteomes" id="UP001159641"/>
    </source>
</evidence>
<dbReference type="AlphaFoldDB" id="A0AB34H8E4"/>
<feature type="region of interest" description="Disordered" evidence="1">
    <location>
        <begin position="118"/>
        <end position="141"/>
    </location>
</feature>
<organism evidence="2 3">
    <name type="scientific">Eschrichtius robustus</name>
    <name type="common">California gray whale</name>
    <name type="synonym">Eschrichtius gibbosus</name>
    <dbReference type="NCBI Taxonomy" id="9764"/>
    <lineage>
        <taxon>Eukaryota</taxon>
        <taxon>Metazoa</taxon>
        <taxon>Chordata</taxon>
        <taxon>Craniata</taxon>
        <taxon>Vertebrata</taxon>
        <taxon>Euteleostomi</taxon>
        <taxon>Mammalia</taxon>
        <taxon>Eutheria</taxon>
        <taxon>Laurasiatheria</taxon>
        <taxon>Artiodactyla</taxon>
        <taxon>Whippomorpha</taxon>
        <taxon>Cetacea</taxon>
        <taxon>Mysticeti</taxon>
        <taxon>Eschrichtiidae</taxon>
        <taxon>Eschrichtius</taxon>
    </lineage>
</organism>
<protein>
    <submittedName>
        <fullName evidence="2">Uncharacterized protein</fullName>
    </submittedName>
</protein>
<feature type="compositionally biased region" description="Polar residues" evidence="1">
    <location>
        <begin position="13"/>
        <end position="27"/>
    </location>
</feature>
<comment type="caution">
    <text evidence="2">The sequence shown here is derived from an EMBL/GenBank/DDBJ whole genome shotgun (WGS) entry which is preliminary data.</text>
</comment>
<dbReference type="EMBL" id="JAIQCJ010001896">
    <property type="protein sequence ID" value="KAJ8786964.1"/>
    <property type="molecule type" value="Genomic_DNA"/>
</dbReference>
<name>A0AB34H8E4_ESCRO</name>
<keyword evidence="3" id="KW-1185">Reference proteome</keyword>
<evidence type="ECO:0000313" key="2">
    <source>
        <dbReference type="EMBL" id="KAJ8786964.1"/>
    </source>
</evidence>
<sequence>MSCSAPLSPGGAPSTSHRPSPLCSSQRVSRKQPVAPVPGRGTGLDCLPCLPCLLSSPSPTRPQPQLSAVLTPQGTAPATVLSLPCPWRTGCSSGRAAVGPPKERSNLDFFSPKPGTGACSLSDGPLLQPSAAPAGNSQAPVVPASVPAPLAGSFSFSTGLAPALAPKAEPAAPGHHGSASGDGTLRQLDALDQLLEEAKA</sequence>
<accession>A0AB34H8E4</accession>
<evidence type="ECO:0000256" key="1">
    <source>
        <dbReference type="SAM" id="MobiDB-lite"/>
    </source>
</evidence>